<dbReference type="InterPro" id="IPR004360">
    <property type="entry name" value="Glyas_Fos-R_dOase_dom"/>
</dbReference>
<dbReference type="InterPro" id="IPR041736">
    <property type="entry name" value="4OHPhenylPyrv_dOase_N"/>
</dbReference>
<dbReference type="EMBL" id="JAUYVI010000007">
    <property type="protein sequence ID" value="MDQ7250690.1"/>
    <property type="molecule type" value="Genomic_DNA"/>
</dbReference>
<dbReference type="NCBIfam" id="TIGR01263">
    <property type="entry name" value="4HPPD"/>
    <property type="match status" value="1"/>
</dbReference>
<organism evidence="7 8">
    <name type="scientific">Dongia sedimenti</name>
    <dbReference type="NCBI Taxonomy" id="3064282"/>
    <lineage>
        <taxon>Bacteria</taxon>
        <taxon>Pseudomonadati</taxon>
        <taxon>Pseudomonadota</taxon>
        <taxon>Alphaproteobacteria</taxon>
        <taxon>Rhodospirillales</taxon>
        <taxon>Dongiaceae</taxon>
        <taxon>Dongia</taxon>
    </lineage>
</organism>
<evidence type="ECO:0000313" key="7">
    <source>
        <dbReference type="EMBL" id="MDQ7250690.1"/>
    </source>
</evidence>
<comment type="similarity">
    <text evidence="2">Belongs to the 4HPPD family.</text>
</comment>
<dbReference type="SUPFAM" id="SSF54593">
    <property type="entry name" value="Glyoxalase/Bleomycin resistance protein/Dihydroxybiphenyl dioxygenase"/>
    <property type="match status" value="1"/>
</dbReference>
<dbReference type="InterPro" id="IPR041735">
    <property type="entry name" value="4OHPhenylPyrv_dOase_C"/>
</dbReference>
<dbReference type="GO" id="GO:0003868">
    <property type="term" value="F:4-hydroxyphenylpyruvate dioxygenase activity"/>
    <property type="evidence" value="ECO:0007669"/>
    <property type="project" value="UniProtKB-EC"/>
</dbReference>
<feature type="domain" description="VOC" evidence="6">
    <location>
        <begin position="173"/>
        <end position="329"/>
    </location>
</feature>
<dbReference type="Gene3D" id="3.10.180.10">
    <property type="entry name" value="2,3-Dihydroxybiphenyl 1,2-Dioxygenase, domain 1"/>
    <property type="match status" value="2"/>
</dbReference>
<keyword evidence="3" id="KW-0479">Metal-binding</keyword>
<dbReference type="Proteomes" id="UP001230156">
    <property type="component" value="Unassembled WGS sequence"/>
</dbReference>
<evidence type="ECO:0000256" key="4">
    <source>
        <dbReference type="ARBA" id="ARBA00022737"/>
    </source>
</evidence>
<proteinExistence type="inferred from homology"/>
<dbReference type="PANTHER" id="PTHR11959">
    <property type="entry name" value="4-HYDROXYPHENYLPYRUVATE DIOXYGENASE"/>
    <property type="match status" value="1"/>
</dbReference>
<keyword evidence="4" id="KW-0677">Repeat</keyword>
<reference evidence="8" key="1">
    <citation type="submission" date="2023-08" db="EMBL/GenBank/DDBJ databases">
        <title>Rhodospirillaceae gen. nov., a novel taxon isolated from the Yangtze River Yuezi River estuary sludge.</title>
        <authorList>
            <person name="Ruan L."/>
        </authorList>
    </citation>
    <scope>NUCLEOTIDE SEQUENCE [LARGE SCALE GENOMIC DNA]</scope>
    <source>
        <strain evidence="8">R-7</strain>
    </source>
</reference>
<evidence type="ECO:0000256" key="2">
    <source>
        <dbReference type="ARBA" id="ARBA00005877"/>
    </source>
</evidence>
<keyword evidence="7" id="KW-0223">Dioxygenase</keyword>
<dbReference type="Pfam" id="PF14696">
    <property type="entry name" value="Glyoxalase_5"/>
    <property type="match status" value="1"/>
</dbReference>
<dbReference type="Pfam" id="PF00903">
    <property type="entry name" value="Glyoxalase"/>
    <property type="match status" value="1"/>
</dbReference>
<protein>
    <submittedName>
        <fullName evidence="7">4-hydroxyphenylpyruvate dioxygenase</fullName>
        <ecNumber evidence="7">1.13.11.27</ecNumber>
    </submittedName>
</protein>
<dbReference type="PROSITE" id="PS51819">
    <property type="entry name" value="VOC"/>
    <property type="match status" value="2"/>
</dbReference>
<evidence type="ECO:0000256" key="3">
    <source>
        <dbReference type="ARBA" id="ARBA00022723"/>
    </source>
</evidence>
<feature type="domain" description="VOC" evidence="6">
    <location>
        <begin position="27"/>
        <end position="144"/>
    </location>
</feature>
<dbReference type="RefSeq" id="WP_379960309.1">
    <property type="nucleotide sequence ID" value="NZ_JAUYVI010000007.1"/>
</dbReference>
<evidence type="ECO:0000259" key="6">
    <source>
        <dbReference type="PROSITE" id="PS51819"/>
    </source>
</evidence>
<comment type="cofactor">
    <cofactor evidence="1">
        <name>Fe cation</name>
        <dbReference type="ChEBI" id="CHEBI:24875"/>
    </cofactor>
</comment>
<keyword evidence="7" id="KW-0560">Oxidoreductase</keyword>
<evidence type="ECO:0000256" key="1">
    <source>
        <dbReference type="ARBA" id="ARBA00001962"/>
    </source>
</evidence>
<dbReference type="CDD" id="cd08342">
    <property type="entry name" value="HPPD_N_like"/>
    <property type="match status" value="1"/>
</dbReference>
<accession>A0ABU0YSK2</accession>
<dbReference type="PIRSF" id="PIRSF009283">
    <property type="entry name" value="HPP_dOase"/>
    <property type="match status" value="1"/>
</dbReference>
<dbReference type="InterPro" id="IPR005956">
    <property type="entry name" value="4OHPhenylPyrv_dOase"/>
</dbReference>
<dbReference type="EC" id="1.13.11.27" evidence="7"/>
<dbReference type="CDD" id="cd07250">
    <property type="entry name" value="HPPD_C_like"/>
    <property type="match status" value="1"/>
</dbReference>
<gene>
    <name evidence="7" type="primary">hppD</name>
    <name evidence="7" type="ORF">Q8A70_23575</name>
</gene>
<comment type="caution">
    <text evidence="7">The sequence shown here is derived from an EMBL/GenBank/DDBJ whole genome shotgun (WGS) entry which is preliminary data.</text>
</comment>
<evidence type="ECO:0000256" key="5">
    <source>
        <dbReference type="ARBA" id="ARBA00023004"/>
    </source>
</evidence>
<name>A0ABU0YSK2_9PROT</name>
<dbReference type="InterPro" id="IPR037523">
    <property type="entry name" value="VOC_core"/>
</dbReference>
<evidence type="ECO:0000313" key="8">
    <source>
        <dbReference type="Proteomes" id="UP001230156"/>
    </source>
</evidence>
<dbReference type="InterPro" id="IPR029068">
    <property type="entry name" value="Glyas_Bleomycin-R_OHBP_Dase"/>
</dbReference>
<dbReference type="PANTHER" id="PTHR11959:SF1">
    <property type="entry name" value="4-HYDROXYPHENYLPYRUVATE DIOXYGENASE"/>
    <property type="match status" value="1"/>
</dbReference>
<keyword evidence="8" id="KW-1185">Reference proteome</keyword>
<keyword evidence="5" id="KW-0408">Iron</keyword>
<sequence>MGQADLATTNAAMPGSMDDLNPMGTRGFEFVEFTAPDPAILDRTFRLLGFTPVAQHRSKPVTLYRQGDVNFILNAEKTGFPAAFAAAHGPSVCAIGIRVDDAPAALRRAQALGAKVLLSDAGPMEVTLPAVEGIGGSRIFFIDRFGDEGSIYDIDFRPLPDSARHPTGSGLKLVDHLTNNVYRGRMDYWAAFYERLFNFREIRYFDIEGKLTGLKSKAMTSPDGNIRIPINESADDKSQIEEYLRDYKGEGIQHIALSTDDIYATVAALRANGVTLMAPPPATYYEMLDQRLPNHGEDVAKLQSLGLLLDGSPTHDGKSGGLLLQIFTETMVGPIFFEIIQRKGDEGFGEGNFRALFESIERDQVRRGVLKDTAA</sequence>